<reference evidence="9" key="1">
    <citation type="submission" date="2021-02" db="EMBL/GenBank/DDBJ databases">
        <title>Rhodobacter shimadae sp. nov., an aerobic anoxygenic phototrophic bacterium isolated from a hot spring.</title>
        <authorList>
            <person name="Muramatsu S."/>
            <person name="Haruta S."/>
            <person name="Hirose S."/>
            <person name="Hanada S."/>
        </authorList>
    </citation>
    <scope>NUCLEOTIDE SEQUENCE</scope>
    <source>
        <strain evidence="9">N10</strain>
    </source>
</reference>
<gene>
    <name evidence="9" type="ORF">JO391_17280</name>
</gene>
<dbReference type="Gene3D" id="1.10.3720.10">
    <property type="entry name" value="MetI-like"/>
    <property type="match status" value="2"/>
</dbReference>
<keyword evidence="5 7" id="KW-1133">Transmembrane helix</keyword>
<evidence type="ECO:0000256" key="6">
    <source>
        <dbReference type="ARBA" id="ARBA00023136"/>
    </source>
</evidence>
<dbReference type="GO" id="GO:0055085">
    <property type="term" value="P:transmembrane transport"/>
    <property type="evidence" value="ECO:0007669"/>
    <property type="project" value="InterPro"/>
</dbReference>
<keyword evidence="10" id="KW-1185">Reference proteome</keyword>
<feature type="transmembrane region" description="Helical" evidence="7">
    <location>
        <begin position="351"/>
        <end position="371"/>
    </location>
</feature>
<protein>
    <submittedName>
        <fullName evidence="9">Thiamine/thiamine pyrophosphate ABC transporter permease ThiP</fullName>
    </submittedName>
</protein>
<dbReference type="PROSITE" id="PS50928">
    <property type="entry name" value="ABC_TM1"/>
    <property type="match status" value="2"/>
</dbReference>
<evidence type="ECO:0000256" key="2">
    <source>
        <dbReference type="ARBA" id="ARBA00022448"/>
    </source>
</evidence>
<feature type="domain" description="ABC transmembrane type-1" evidence="8">
    <location>
        <begin position="42"/>
        <end position="246"/>
    </location>
</feature>
<feature type="transmembrane region" description="Helical" evidence="7">
    <location>
        <begin position="274"/>
        <end position="299"/>
    </location>
</feature>
<dbReference type="KEGG" id="nsm:JO391_17280"/>
<keyword evidence="6 7" id="KW-0472">Membrane</keyword>
<dbReference type="Proteomes" id="UP000826300">
    <property type="component" value="Chromosome"/>
</dbReference>
<dbReference type="PANTHER" id="PTHR30183:SF9">
    <property type="entry name" value="THIAMINE TRANSPORT SYSTEM PERMEASE PROTEIN THIP"/>
    <property type="match status" value="1"/>
</dbReference>
<keyword evidence="2" id="KW-0813">Transport</keyword>
<feature type="transmembrane region" description="Helical" evidence="7">
    <location>
        <begin position="121"/>
        <end position="144"/>
    </location>
</feature>
<dbReference type="AlphaFoldDB" id="A0A8G1EBJ3"/>
<dbReference type="InterPro" id="IPR035906">
    <property type="entry name" value="MetI-like_sf"/>
</dbReference>
<feature type="domain" description="ABC transmembrane type-1" evidence="8">
    <location>
        <begin position="313"/>
        <end position="499"/>
    </location>
</feature>
<dbReference type="SUPFAM" id="SSF161098">
    <property type="entry name" value="MetI-like"/>
    <property type="match status" value="2"/>
</dbReference>
<dbReference type="PANTHER" id="PTHR30183">
    <property type="entry name" value="MOLYBDENUM TRANSPORT SYSTEM PERMEASE PROTEIN MODB"/>
    <property type="match status" value="1"/>
</dbReference>
<evidence type="ECO:0000259" key="8">
    <source>
        <dbReference type="PROSITE" id="PS50928"/>
    </source>
</evidence>
<sequence>MTLRLAALSVAALLAVLILGTALAVALNGGAAGLTAGDWAAVRFSLTQAALSALFSTLLAIPVARTIARRHFPGRGWLITLTGAPFLLPVIVAVLGLLAIFGRAGLVNRLLEAVGLPGMTIYGLHGVVIAHVFLNLPLVVRMLLLGWTAIPAERFRLAQSLDMGAGAVFRHLEMPMLRAVLPGAALTVFVICLSSFAVTLMLGGGPRATSVELAIYQALRFDYDPPRAAALSALQFILCSGAVLLAGLIARPAGFGGGLDRGEAIPAPGGWRRLVDAAVIALAAVLLSLPIGAVVAGGLSGLHELPASLAPALLRSTAVALASSALSVSAALVLALAVARGQRGIELAATLPLAASALVMGTGLFLILRPWVSPEGLALPVTMMVNATLSLPFVFRLLLPEARTLLADWSRLMASLDMEGRAALRWVILPRLARPLGFGAGLAAALSMGDLGVIALFAGERQETLPLLVQRLAGAYRMEAAASAALVLVTATFTIFALLERGGRLVRA</sequence>
<evidence type="ECO:0000256" key="7">
    <source>
        <dbReference type="SAM" id="Phobius"/>
    </source>
</evidence>
<feature type="transmembrane region" description="Helical" evidence="7">
    <location>
        <begin position="478"/>
        <end position="499"/>
    </location>
</feature>
<feature type="transmembrane region" description="Helical" evidence="7">
    <location>
        <begin position="229"/>
        <end position="253"/>
    </location>
</feature>
<dbReference type="GO" id="GO:0005886">
    <property type="term" value="C:plasma membrane"/>
    <property type="evidence" value="ECO:0007669"/>
    <property type="project" value="UniProtKB-SubCell"/>
</dbReference>
<feature type="transmembrane region" description="Helical" evidence="7">
    <location>
        <begin position="179"/>
        <end position="202"/>
    </location>
</feature>
<evidence type="ECO:0000313" key="10">
    <source>
        <dbReference type="Proteomes" id="UP000826300"/>
    </source>
</evidence>
<feature type="transmembrane region" description="Helical" evidence="7">
    <location>
        <begin position="436"/>
        <end position="458"/>
    </location>
</feature>
<dbReference type="EMBL" id="CP069370">
    <property type="protein sequence ID" value="QYZ69462.1"/>
    <property type="molecule type" value="Genomic_DNA"/>
</dbReference>
<dbReference type="InterPro" id="IPR000515">
    <property type="entry name" value="MetI-like"/>
</dbReference>
<keyword evidence="4 7" id="KW-0812">Transmembrane</keyword>
<evidence type="ECO:0000256" key="4">
    <source>
        <dbReference type="ARBA" id="ARBA00022692"/>
    </source>
</evidence>
<feature type="transmembrane region" description="Helical" evidence="7">
    <location>
        <begin position="40"/>
        <end position="64"/>
    </location>
</feature>
<evidence type="ECO:0000256" key="3">
    <source>
        <dbReference type="ARBA" id="ARBA00022475"/>
    </source>
</evidence>
<proteinExistence type="predicted"/>
<dbReference type="CDD" id="cd06261">
    <property type="entry name" value="TM_PBP2"/>
    <property type="match status" value="1"/>
</dbReference>
<evidence type="ECO:0000256" key="1">
    <source>
        <dbReference type="ARBA" id="ARBA00004651"/>
    </source>
</evidence>
<feature type="transmembrane region" description="Helical" evidence="7">
    <location>
        <begin position="76"/>
        <end position="101"/>
    </location>
</feature>
<feature type="transmembrane region" description="Helical" evidence="7">
    <location>
        <begin position="319"/>
        <end position="339"/>
    </location>
</feature>
<keyword evidence="3" id="KW-1003">Cell membrane</keyword>
<accession>A0A8G1EBJ3</accession>
<name>A0A8G1EBJ3_9RHOB</name>
<evidence type="ECO:0000313" key="9">
    <source>
        <dbReference type="EMBL" id="QYZ69462.1"/>
    </source>
</evidence>
<comment type="subcellular location">
    <subcellularLocation>
        <location evidence="1">Cell membrane</location>
        <topology evidence="1">Multi-pass membrane protein</topology>
    </subcellularLocation>
</comment>
<feature type="transmembrane region" description="Helical" evidence="7">
    <location>
        <begin position="377"/>
        <end position="399"/>
    </location>
</feature>
<dbReference type="RefSeq" id="WP_220661680.1">
    <property type="nucleotide sequence ID" value="NZ_CP069370.1"/>
</dbReference>
<evidence type="ECO:0000256" key="5">
    <source>
        <dbReference type="ARBA" id="ARBA00022989"/>
    </source>
</evidence>
<organism evidence="9 10">
    <name type="scientific">Neotabrizicola shimadae</name>
    <dbReference type="NCBI Taxonomy" id="2807096"/>
    <lineage>
        <taxon>Bacteria</taxon>
        <taxon>Pseudomonadati</taxon>
        <taxon>Pseudomonadota</taxon>
        <taxon>Alphaproteobacteria</taxon>
        <taxon>Rhodobacterales</taxon>
        <taxon>Paracoccaceae</taxon>
        <taxon>Neotabrizicola</taxon>
    </lineage>
</organism>